<dbReference type="Gene3D" id="1.20.1740.10">
    <property type="entry name" value="Amino acid/polyamine transporter I"/>
    <property type="match status" value="1"/>
</dbReference>
<evidence type="ECO:0000259" key="7">
    <source>
        <dbReference type="Pfam" id="PF00582"/>
    </source>
</evidence>
<dbReference type="Gene3D" id="3.40.50.12370">
    <property type="match status" value="1"/>
</dbReference>
<dbReference type="OrthoDB" id="200469at2157"/>
<protein>
    <submittedName>
        <fullName evidence="8">Amino acid transporter</fullName>
    </submittedName>
</protein>
<keyword evidence="3 6" id="KW-0812">Transmembrane</keyword>
<dbReference type="RefSeq" id="WP_119815795.1">
    <property type="nucleotide sequence ID" value="NZ_CP025066.1"/>
</dbReference>
<dbReference type="EMBL" id="CP025066">
    <property type="protein sequence ID" value="AUX08596.1"/>
    <property type="molecule type" value="Genomic_DNA"/>
</dbReference>
<feature type="transmembrane region" description="Helical" evidence="6">
    <location>
        <begin position="42"/>
        <end position="64"/>
    </location>
</feature>
<evidence type="ECO:0000256" key="1">
    <source>
        <dbReference type="ARBA" id="ARBA00004651"/>
    </source>
</evidence>
<feature type="transmembrane region" description="Helical" evidence="6">
    <location>
        <begin position="399"/>
        <end position="418"/>
    </location>
</feature>
<dbReference type="PANTHER" id="PTHR42770:SF7">
    <property type="entry name" value="MEMBRANE PROTEIN"/>
    <property type="match status" value="1"/>
</dbReference>
<evidence type="ECO:0000313" key="8">
    <source>
        <dbReference type="EMBL" id="AUX08596.1"/>
    </source>
</evidence>
<keyword evidence="2" id="KW-1003">Cell membrane</keyword>
<dbReference type="GO" id="GO:0022857">
    <property type="term" value="F:transmembrane transporter activity"/>
    <property type="evidence" value="ECO:0007669"/>
    <property type="project" value="InterPro"/>
</dbReference>
<feature type="transmembrane region" description="Helical" evidence="6">
    <location>
        <begin position="117"/>
        <end position="137"/>
    </location>
</feature>
<feature type="transmembrane region" description="Helical" evidence="6">
    <location>
        <begin position="373"/>
        <end position="393"/>
    </location>
</feature>
<name>A0A343THM4_9EURY</name>
<keyword evidence="4 6" id="KW-1133">Transmembrane helix</keyword>
<dbReference type="Pfam" id="PF13520">
    <property type="entry name" value="AA_permease_2"/>
    <property type="match status" value="1"/>
</dbReference>
<dbReference type="GO" id="GO:0005886">
    <property type="term" value="C:plasma membrane"/>
    <property type="evidence" value="ECO:0007669"/>
    <property type="project" value="UniProtKB-SubCell"/>
</dbReference>
<comment type="subcellular location">
    <subcellularLocation>
        <location evidence="1">Cell membrane</location>
        <topology evidence="1">Multi-pass membrane protein</topology>
    </subcellularLocation>
</comment>
<proteinExistence type="predicted"/>
<feature type="transmembrane region" description="Helical" evidence="6">
    <location>
        <begin position="218"/>
        <end position="242"/>
    </location>
</feature>
<evidence type="ECO:0000256" key="2">
    <source>
        <dbReference type="ARBA" id="ARBA00022475"/>
    </source>
</evidence>
<reference evidence="9" key="1">
    <citation type="submission" date="2017-11" db="EMBL/GenBank/DDBJ databases">
        <title>Phenotypic and genomic properties of facultatively anaerobic sulfur-reducing natronoarchaea from hypersaline soda lakes.</title>
        <authorList>
            <person name="Sorokin D.Y."/>
            <person name="Kublanov I.V."/>
            <person name="Roman P."/>
            <person name="Sinninghe Damste J.S."/>
            <person name="Golyshin P.N."/>
            <person name="Rojo D."/>
            <person name="Ciordia S."/>
            <person name="Mena M.D.C."/>
            <person name="Ferrer M."/>
            <person name="Messina E."/>
            <person name="Smedile F."/>
            <person name="La Spada G."/>
            <person name="La Cono V."/>
            <person name="Yakimov M.M."/>
        </authorList>
    </citation>
    <scope>NUCLEOTIDE SEQUENCE [LARGE SCALE GENOMIC DNA]</scope>
    <source>
        <strain evidence="9">AArc-Sl</strain>
    </source>
</reference>
<dbReference type="InterPro" id="IPR014729">
    <property type="entry name" value="Rossmann-like_a/b/a_fold"/>
</dbReference>
<feature type="transmembrane region" description="Helical" evidence="6">
    <location>
        <begin position="318"/>
        <end position="336"/>
    </location>
</feature>
<sequence length="744" mass="80578">MTKDLERDLGLVAVVAVSMGAMIGSGIFILPGLAMAEAGPAVILAFLVAGILVIPAALSISELGTAMPEAGGDYVFIERGMGPGVGTIAGLGTWLTLLFKGALALVGGMYYLDVIFALPNLTATAVVLATVLIGVNLIGVKQTGQLQSWMVVVMVAILAVFISVSILQVDGASYDPFFTAGGEGVISAIALVIVSYAGVTKVASVAEEIENPGRNLPLGLLISLAITTLLYVLIVFVLVGIVDAETLRGTNIPMVVAVDPLFGTLGVVAIVLAAILALISTANAGILTASRYPLALSRDDLIPDVFSRVHSNFQTPHIAILVTGGVMLFIIISLPVQEIAKMASAFQILVYGLVNAALIAFRERDLEWYSPDFKSPGYPWVQLFGVVSAAFIITQMDVLPLVGAVGITVVGGLWYLYYVRGEVDREGIAVDAVRREAGRQYVAETERKIAEPKGDEIMLALRRDVSRLEENRLLEIAAPIARSRNSRIRVIRFDEVPDQYPLDQAVDQSAEDVEFEQRTDELAREIDAPVEVGEIVSHDTKHAIVNYAERAGVDLILTRADPVSRLRTLFGRDADWIMERAPCDVAFVQLGKLERIDEIAIVTDRSPFNDPLKVELADAIAQQSGGRIRFVFPAGEDASEQVLDSIRAYHDELNDLCSSPVEGTIIEGENARQQLIAEVETADLVMLSTKTHKLLPDLVFTRESDRIATRLDQPVVMVHSSRSRRATFLEPIVERLLFREENRE</sequence>
<dbReference type="InterPro" id="IPR002293">
    <property type="entry name" value="AA/rel_permease1"/>
</dbReference>
<feature type="transmembrane region" description="Helical" evidence="6">
    <location>
        <begin position="184"/>
        <end position="206"/>
    </location>
</feature>
<dbReference type="AlphaFoldDB" id="A0A343THM4"/>
<feature type="domain" description="UspA" evidence="7">
    <location>
        <begin position="470"/>
        <end position="588"/>
    </location>
</feature>
<evidence type="ECO:0000256" key="6">
    <source>
        <dbReference type="SAM" id="Phobius"/>
    </source>
</evidence>
<dbReference type="PANTHER" id="PTHR42770">
    <property type="entry name" value="AMINO ACID TRANSPORTER-RELATED"/>
    <property type="match status" value="1"/>
</dbReference>
<dbReference type="Gene3D" id="3.40.50.620">
    <property type="entry name" value="HUPs"/>
    <property type="match status" value="1"/>
</dbReference>
<evidence type="ECO:0000256" key="5">
    <source>
        <dbReference type="ARBA" id="ARBA00023136"/>
    </source>
</evidence>
<dbReference type="Pfam" id="PF00582">
    <property type="entry name" value="Usp"/>
    <property type="match status" value="1"/>
</dbReference>
<feature type="transmembrane region" description="Helical" evidence="6">
    <location>
        <begin position="85"/>
        <end position="111"/>
    </location>
</feature>
<accession>A0A343THM4</accession>
<evidence type="ECO:0000256" key="3">
    <source>
        <dbReference type="ARBA" id="ARBA00022692"/>
    </source>
</evidence>
<keyword evidence="5 6" id="KW-0472">Membrane</keyword>
<dbReference type="InterPro" id="IPR050367">
    <property type="entry name" value="APC_superfamily"/>
</dbReference>
<dbReference type="GeneID" id="37877304"/>
<evidence type="ECO:0000313" key="9">
    <source>
        <dbReference type="Proteomes" id="UP000263012"/>
    </source>
</evidence>
<feature type="transmembrane region" description="Helical" evidence="6">
    <location>
        <begin position="9"/>
        <end position="30"/>
    </location>
</feature>
<dbReference type="CDD" id="cd00293">
    <property type="entry name" value="USP-like"/>
    <property type="match status" value="1"/>
</dbReference>
<dbReference type="SUPFAM" id="SSF52402">
    <property type="entry name" value="Adenine nucleotide alpha hydrolases-like"/>
    <property type="match status" value="2"/>
</dbReference>
<keyword evidence="9" id="KW-1185">Reference proteome</keyword>
<dbReference type="KEGG" id="hdf:AArcSl_0958"/>
<feature type="transmembrane region" description="Helical" evidence="6">
    <location>
        <begin position="262"/>
        <end position="288"/>
    </location>
</feature>
<gene>
    <name evidence="8" type="ORF">AArcSl_0958</name>
</gene>
<organism evidence="8 9">
    <name type="scientific">Halalkaliarchaeum desulfuricum</name>
    <dbReference type="NCBI Taxonomy" id="2055893"/>
    <lineage>
        <taxon>Archaea</taxon>
        <taxon>Methanobacteriati</taxon>
        <taxon>Methanobacteriota</taxon>
        <taxon>Stenosarchaea group</taxon>
        <taxon>Halobacteria</taxon>
        <taxon>Halobacteriales</taxon>
        <taxon>Haloferacaceae</taxon>
        <taxon>Halalkaliarchaeum</taxon>
    </lineage>
</organism>
<evidence type="ECO:0000256" key="4">
    <source>
        <dbReference type="ARBA" id="ARBA00022989"/>
    </source>
</evidence>
<dbReference type="InterPro" id="IPR006016">
    <property type="entry name" value="UspA"/>
</dbReference>
<feature type="transmembrane region" description="Helical" evidence="6">
    <location>
        <begin position="149"/>
        <end position="169"/>
    </location>
</feature>
<dbReference type="Proteomes" id="UP000263012">
    <property type="component" value="Chromosome"/>
</dbReference>